<organism evidence="2 3">
    <name type="scientific">Caerostris extrusa</name>
    <name type="common">Bark spider</name>
    <name type="synonym">Caerostris bankana</name>
    <dbReference type="NCBI Taxonomy" id="172846"/>
    <lineage>
        <taxon>Eukaryota</taxon>
        <taxon>Metazoa</taxon>
        <taxon>Ecdysozoa</taxon>
        <taxon>Arthropoda</taxon>
        <taxon>Chelicerata</taxon>
        <taxon>Arachnida</taxon>
        <taxon>Araneae</taxon>
        <taxon>Araneomorphae</taxon>
        <taxon>Entelegynae</taxon>
        <taxon>Araneoidea</taxon>
        <taxon>Araneidae</taxon>
        <taxon>Caerostris</taxon>
    </lineage>
</organism>
<feature type="region of interest" description="Disordered" evidence="1">
    <location>
        <begin position="37"/>
        <end position="79"/>
    </location>
</feature>
<accession>A0AAV4WB12</accession>
<sequence length="79" mass="8735">MSITMDIRNIEFQVEMDWRDGLIRVTRGPLSITYLSPSPTGNTLGQPSNAGNGSHKLQYSHPEQYGNGKERGGCPLPFN</sequence>
<protein>
    <submittedName>
        <fullName evidence="2">Uncharacterized protein</fullName>
    </submittedName>
</protein>
<dbReference type="EMBL" id="BPLR01015973">
    <property type="protein sequence ID" value="GIY80140.1"/>
    <property type="molecule type" value="Genomic_DNA"/>
</dbReference>
<keyword evidence="3" id="KW-1185">Reference proteome</keyword>
<name>A0AAV4WB12_CAEEX</name>
<feature type="compositionally biased region" description="Polar residues" evidence="1">
    <location>
        <begin position="37"/>
        <end position="57"/>
    </location>
</feature>
<reference evidence="2 3" key="1">
    <citation type="submission" date="2021-06" db="EMBL/GenBank/DDBJ databases">
        <title>Caerostris extrusa draft genome.</title>
        <authorList>
            <person name="Kono N."/>
            <person name="Arakawa K."/>
        </authorList>
    </citation>
    <scope>NUCLEOTIDE SEQUENCE [LARGE SCALE GENOMIC DNA]</scope>
</reference>
<dbReference type="AlphaFoldDB" id="A0AAV4WB12"/>
<evidence type="ECO:0000313" key="3">
    <source>
        <dbReference type="Proteomes" id="UP001054945"/>
    </source>
</evidence>
<dbReference type="Proteomes" id="UP001054945">
    <property type="component" value="Unassembled WGS sequence"/>
</dbReference>
<gene>
    <name evidence="2" type="ORF">CEXT_493451</name>
</gene>
<comment type="caution">
    <text evidence="2">The sequence shown here is derived from an EMBL/GenBank/DDBJ whole genome shotgun (WGS) entry which is preliminary data.</text>
</comment>
<evidence type="ECO:0000313" key="2">
    <source>
        <dbReference type="EMBL" id="GIY80140.1"/>
    </source>
</evidence>
<proteinExistence type="predicted"/>
<evidence type="ECO:0000256" key="1">
    <source>
        <dbReference type="SAM" id="MobiDB-lite"/>
    </source>
</evidence>